<feature type="region of interest" description="Disordered" evidence="1">
    <location>
        <begin position="494"/>
        <end position="529"/>
    </location>
</feature>
<dbReference type="InterPro" id="IPR018827">
    <property type="entry name" value="YTP1_C"/>
</dbReference>
<evidence type="ECO:0000259" key="3">
    <source>
        <dbReference type="Pfam" id="PF10348"/>
    </source>
</evidence>
<reference evidence="5" key="2">
    <citation type="submission" date="2023-07" db="EMBL/GenBank/DDBJ databases">
        <authorList>
            <consortium name="Lawrence Berkeley National Laboratory"/>
            <person name="Haridas S."/>
            <person name="Hensen N."/>
            <person name="Bonometti L."/>
            <person name="Westerberg I."/>
            <person name="Brannstrom I.O."/>
            <person name="Guillou S."/>
            <person name="Cros-Aarteil S."/>
            <person name="Calhoun S."/>
            <person name="Kuo A."/>
            <person name="Mondo S."/>
            <person name="Pangilinan J."/>
            <person name="Riley R."/>
            <person name="LaButti K."/>
            <person name="Andreopoulos B."/>
            <person name="Lipzen A."/>
            <person name="Chen C."/>
            <person name="Yanf M."/>
            <person name="Daum C."/>
            <person name="Ng V."/>
            <person name="Clum A."/>
            <person name="Steindorff A."/>
            <person name="Ohm R."/>
            <person name="Martin F."/>
            <person name="Silar P."/>
            <person name="Natvig D."/>
            <person name="Lalanne C."/>
            <person name="Gautier V."/>
            <person name="Ament-velasquez S.L."/>
            <person name="Kruys A."/>
            <person name="Hutchinson M.I."/>
            <person name="Powell A.J."/>
            <person name="Barry K."/>
            <person name="Miller A.N."/>
            <person name="Grigoriev I.V."/>
            <person name="Debuchy R."/>
            <person name="Gladieux P."/>
            <person name="Thoren M.H."/>
            <person name="Johannesson H."/>
        </authorList>
    </citation>
    <scope>NUCLEOTIDE SEQUENCE</scope>
    <source>
        <strain evidence="5">FGSC 1904</strain>
    </source>
</reference>
<sequence>MTLVVNNPPATRGRGGGSSSTLSLRRLPVVPRLSSSSSFTTTAVTAVLAASFIPMASGHDHHEDQIPEGATVSVDPLDTTLWLHIFLQTFVFGILFPTGMVLGIIKSRWHVPLQVLATALALLGYALGHLHKGRQFISNNVHASFANILFLMMIIQVALGVYLKLHLEKGFHGRIRPLFRILHSINGKAFPIASWVQMLFGGITALGFCQGDHLGQCLAHFIMGSAFIAYGVLLTIVLLVGQLWLRRTGRSQEFFDSAVIAAWGCVNTFTEHRWGTAWVRNDWQHTTMGVIWWAAGLAGVWLSKNRDGTPKRNFIPGFVLLITGWAMSAHPQELMISAMTHKMFGYTLMGAGVTRIIEIAFILGDRPAVSERGFETHSFQYVPVFLLYASGFLFMSATEEQMALVAGSGIDHVAYVLIIYSLAFILFLFVNILIHLYDRTANADTLNKSAVTNGNGNGSIRLNGHAGGSRTATAGNANADAHLRDAGEFELEGLMSEDEDDDDVASRRNLLKGEREGGGIASPGAAARR</sequence>
<dbReference type="CDD" id="cd08760">
    <property type="entry name" value="Cyt_b561_FRRS1_like"/>
    <property type="match status" value="1"/>
</dbReference>
<feature type="transmembrane region" description="Helical" evidence="2">
    <location>
        <begin position="343"/>
        <end position="364"/>
    </location>
</feature>
<keyword evidence="2" id="KW-0812">Transmembrane</keyword>
<organism evidence="5 6">
    <name type="scientific">Sordaria brevicollis</name>
    <dbReference type="NCBI Taxonomy" id="83679"/>
    <lineage>
        <taxon>Eukaryota</taxon>
        <taxon>Fungi</taxon>
        <taxon>Dikarya</taxon>
        <taxon>Ascomycota</taxon>
        <taxon>Pezizomycotina</taxon>
        <taxon>Sordariomycetes</taxon>
        <taxon>Sordariomycetidae</taxon>
        <taxon>Sordariales</taxon>
        <taxon>Sordariaceae</taxon>
        <taxon>Sordaria</taxon>
    </lineage>
</organism>
<comment type="caution">
    <text evidence="5">The sequence shown here is derived from an EMBL/GenBank/DDBJ whole genome shotgun (WGS) entry which is preliminary data.</text>
</comment>
<dbReference type="Pfam" id="PF10355">
    <property type="entry name" value="Ytp1"/>
    <property type="match status" value="1"/>
</dbReference>
<feature type="transmembrane region" description="Helical" evidence="2">
    <location>
        <begin position="81"/>
        <end position="104"/>
    </location>
</feature>
<feature type="transmembrane region" description="Helical" evidence="2">
    <location>
        <begin position="148"/>
        <end position="167"/>
    </location>
</feature>
<feature type="transmembrane region" description="Helical" evidence="2">
    <location>
        <begin position="188"/>
        <end position="208"/>
    </location>
</feature>
<feature type="domain" description="DUF2427" evidence="3">
    <location>
        <begin position="65"/>
        <end position="166"/>
    </location>
</feature>
<keyword evidence="2" id="KW-1133">Transmembrane helix</keyword>
<feature type="transmembrane region" description="Helical" evidence="2">
    <location>
        <begin position="314"/>
        <end position="331"/>
    </location>
</feature>
<keyword evidence="2" id="KW-0472">Membrane</keyword>
<evidence type="ECO:0000313" key="6">
    <source>
        <dbReference type="Proteomes" id="UP001281003"/>
    </source>
</evidence>
<dbReference type="Proteomes" id="UP001281003">
    <property type="component" value="Unassembled WGS sequence"/>
</dbReference>
<dbReference type="Pfam" id="PF10348">
    <property type="entry name" value="DUF2427"/>
    <property type="match status" value="1"/>
</dbReference>
<dbReference type="AlphaFoldDB" id="A0AAE0PMF2"/>
<dbReference type="EMBL" id="JAUTDP010000001">
    <property type="protein sequence ID" value="KAK3402582.1"/>
    <property type="molecule type" value="Genomic_DNA"/>
</dbReference>
<evidence type="ECO:0000259" key="4">
    <source>
        <dbReference type="Pfam" id="PF10355"/>
    </source>
</evidence>
<protein>
    <submittedName>
        <fullName evidence="5">Uncharacterized protein</fullName>
    </submittedName>
</protein>
<keyword evidence="6" id="KW-1185">Reference proteome</keyword>
<dbReference type="PANTHER" id="PTHR31685:SF2">
    <property type="entry name" value="PROTEIN YTP1"/>
    <property type="match status" value="1"/>
</dbReference>
<feature type="transmembrane region" description="Helical" evidence="2">
    <location>
        <begin position="415"/>
        <end position="437"/>
    </location>
</feature>
<proteinExistence type="predicted"/>
<feature type="transmembrane region" description="Helical" evidence="2">
    <location>
        <begin position="376"/>
        <end position="395"/>
    </location>
</feature>
<dbReference type="Gene3D" id="1.20.120.1770">
    <property type="match status" value="1"/>
</dbReference>
<name>A0AAE0PMF2_SORBR</name>
<feature type="domain" description="Protein YTP1-like C-terminal" evidence="4">
    <location>
        <begin position="194"/>
        <end position="437"/>
    </location>
</feature>
<reference evidence="5" key="1">
    <citation type="journal article" date="2023" name="Mol. Phylogenet. Evol.">
        <title>Genome-scale phylogeny and comparative genomics of the fungal order Sordariales.</title>
        <authorList>
            <person name="Hensen N."/>
            <person name="Bonometti L."/>
            <person name="Westerberg I."/>
            <person name="Brannstrom I.O."/>
            <person name="Guillou S."/>
            <person name="Cros-Aarteil S."/>
            <person name="Calhoun S."/>
            <person name="Haridas S."/>
            <person name="Kuo A."/>
            <person name="Mondo S."/>
            <person name="Pangilinan J."/>
            <person name="Riley R."/>
            <person name="LaButti K."/>
            <person name="Andreopoulos B."/>
            <person name="Lipzen A."/>
            <person name="Chen C."/>
            <person name="Yan M."/>
            <person name="Daum C."/>
            <person name="Ng V."/>
            <person name="Clum A."/>
            <person name="Steindorff A."/>
            <person name="Ohm R.A."/>
            <person name="Martin F."/>
            <person name="Silar P."/>
            <person name="Natvig D.O."/>
            <person name="Lalanne C."/>
            <person name="Gautier V."/>
            <person name="Ament-Velasquez S.L."/>
            <person name="Kruys A."/>
            <person name="Hutchinson M.I."/>
            <person name="Powell A.J."/>
            <person name="Barry K."/>
            <person name="Miller A.N."/>
            <person name="Grigoriev I.V."/>
            <person name="Debuchy R."/>
            <person name="Gladieux P."/>
            <person name="Hiltunen Thoren M."/>
            <person name="Johannesson H."/>
        </authorList>
    </citation>
    <scope>NUCLEOTIDE SEQUENCE</scope>
    <source>
        <strain evidence="5">FGSC 1904</strain>
    </source>
</reference>
<feature type="transmembrane region" description="Helical" evidence="2">
    <location>
        <begin position="220"/>
        <end position="241"/>
    </location>
</feature>
<gene>
    <name evidence="5" type="ORF">B0T20DRAFT_3440</name>
</gene>
<feature type="compositionally biased region" description="Acidic residues" evidence="1">
    <location>
        <begin position="494"/>
        <end position="503"/>
    </location>
</feature>
<feature type="region of interest" description="Disordered" evidence="1">
    <location>
        <begin position="1"/>
        <end position="22"/>
    </location>
</feature>
<evidence type="ECO:0000313" key="5">
    <source>
        <dbReference type="EMBL" id="KAK3402582.1"/>
    </source>
</evidence>
<dbReference type="PANTHER" id="PTHR31685">
    <property type="entry name" value="INTEGRAL MEMBRANE PROTEIN (AFU_ORTHOLOGUE AFUA_6G12730)-RELATED"/>
    <property type="match status" value="1"/>
</dbReference>
<feature type="transmembrane region" description="Helical" evidence="2">
    <location>
        <begin position="111"/>
        <end position="128"/>
    </location>
</feature>
<dbReference type="InterPro" id="IPR018825">
    <property type="entry name" value="DUF2427"/>
</dbReference>
<evidence type="ECO:0000256" key="2">
    <source>
        <dbReference type="SAM" id="Phobius"/>
    </source>
</evidence>
<accession>A0AAE0PMF2</accession>
<evidence type="ECO:0000256" key="1">
    <source>
        <dbReference type="SAM" id="MobiDB-lite"/>
    </source>
</evidence>